<evidence type="ECO:0000256" key="2">
    <source>
        <dbReference type="SAM" id="Phobius"/>
    </source>
</evidence>
<dbReference type="EMBL" id="JAPZBU010000012">
    <property type="protein sequence ID" value="KAJ5375993.1"/>
    <property type="molecule type" value="Genomic_DNA"/>
</dbReference>
<feature type="compositionally biased region" description="Basic and acidic residues" evidence="1">
    <location>
        <begin position="428"/>
        <end position="439"/>
    </location>
</feature>
<name>A0A9W9SC97_9EURO</name>
<evidence type="ECO:0000313" key="4">
    <source>
        <dbReference type="EMBL" id="KAJ5375993.1"/>
    </source>
</evidence>
<dbReference type="PANTHER" id="PTHR28136:SF1">
    <property type="entry name" value="NUCLEUS EXPORT PROTEIN BRL1"/>
    <property type="match status" value="1"/>
</dbReference>
<dbReference type="SMART" id="SM01042">
    <property type="entry name" value="Brr6_like_C_C"/>
    <property type="match status" value="1"/>
</dbReference>
<evidence type="ECO:0000313" key="5">
    <source>
        <dbReference type="Proteomes" id="UP001147747"/>
    </source>
</evidence>
<dbReference type="GO" id="GO:0031965">
    <property type="term" value="C:nuclear membrane"/>
    <property type="evidence" value="ECO:0007669"/>
    <property type="project" value="InterPro"/>
</dbReference>
<feature type="transmembrane region" description="Helical" evidence="2">
    <location>
        <begin position="235"/>
        <end position="257"/>
    </location>
</feature>
<feature type="region of interest" description="Disordered" evidence="1">
    <location>
        <begin position="1"/>
        <end position="39"/>
    </location>
</feature>
<gene>
    <name evidence="4" type="ORF">N7509_012879</name>
</gene>
<dbReference type="Pfam" id="PF10104">
    <property type="entry name" value="Brr6_like_C_C"/>
    <property type="match status" value="1"/>
</dbReference>
<feature type="compositionally biased region" description="Polar residues" evidence="1">
    <location>
        <begin position="396"/>
        <end position="405"/>
    </location>
</feature>
<keyword evidence="2" id="KW-0812">Transmembrane</keyword>
<keyword evidence="2" id="KW-1133">Transmembrane helix</keyword>
<feature type="region of interest" description="Disordered" evidence="1">
    <location>
        <begin position="386"/>
        <end position="452"/>
    </location>
</feature>
<dbReference type="PANTHER" id="PTHR28136">
    <property type="entry name" value="NUCLEUS EXPORT PROTEIN BRR6"/>
    <property type="match status" value="1"/>
</dbReference>
<reference evidence="4" key="2">
    <citation type="journal article" date="2023" name="IMA Fungus">
        <title>Comparative genomic study of the Penicillium genus elucidates a diverse pangenome and 15 lateral gene transfer events.</title>
        <authorList>
            <person name="Petersen C."/>
            <person name="Sorensen T."/>
            <person name="Nielsen M.R."/>
            <person name="Sondergaard T.E."/>
            <person name="Sorensen J.L."/>
            <person name="Fitzpatrick D.A."/>
            <person name="Frisvad J.C."/>
            <person name="Nielsen K.L."/>
        </authorList>
    </citation>
    <scope>NUCLEOTIDE SEQUENCE</scope>
    <source>
        <strain evidence="4">IBT 29677</strain>
    </source>
</reference>
<dbReference type="GO" id="GO:0055088">
    <property type="term" value="P:lipid homeostasis"/>
    <property type="evidence" value="ECO:0007669"/>
    <property type="project" value="InterPro"/>
</dbReference>
<dbReference type="InterPro" id="IPR040202">
    <property type="entry name" value="Brl1/Brr6"/>
</dbReference>
<dbReference type="GO" id="GO:0006998">
    <property type="term" value="P:nuclear envelope organization"/>
    <property type="evidence" value="ECO:0007669"/>
    <property type="project" value="InterPro"/>
</dbReference>
<organism evidence="4 5">
    <name type="scientific">Penicillium cosmopolitanum</name>
    <dbReference type="NCBI Taxonomy" id="1131564"/>
    <lineage>
        <taxon>Eukaryota</taxon>
        <taxon>Fungi</taxon>
        <taxon>Dikarya</taxon>
        <taxon>Ascomycota</taxon>
        <taxon>Pezizomycotina</taxon>
        <taxon>Eurotiomycetes</taxon>
        <taxon>Eurotiomycetidae</taxon>
        <taxon>Eurotiales</taxon>
        <taxon>Aspergillaceae</taxon>
        <taxon>Penicillium</taxon>
    </lineage>
</organism>
<keyword evidence="2" id="KW-0472">Membrane</keyword>
<keyword evidence="5" id="KW-1185">Reference proteome</keyword>
<dbReference type="InterPro" id="IPR018767">
    <property type="entry name" value="Brl1/Brr6_dom"/>
</dbReference>
<proteinExistence type="predicted"/>
<evidence type="ECO:0000259" key="3">
    <source>
        <dbReference type="SMART" id="SM01042"/>
    </source>
</evidence>
<accession>A0A9W9SC97</accession>
<reference evidence="4" key="1">
    <citation type="submission" date="2022-12" db="EMBL/GenBank/DDBJ databases">
        <authorList>
            <person name="Petersen C."/>
        </authorList>
    </citation>
    <scope>NUCLEOTIDE SEQUENCE</scope>
    <source>
        <strain evidence="4">IBT 29677</strain>
    </source>
</reference>
<protein>
    <submittedName>
        <fullName evidence="4">Nucleus export protein BRR6</fullName>
    </submittedName>
</protein>
<dbReference type="GeneID" id="81376496"/>
<sequence>MQSRTAESPMEFEWQHRQPGDASSGFHQVALQHENKKPHLVLLRRQKSPVSAPPIRILSFSLNNRLRPHPHPSPRKALHKPPRFGQSAWTTPRKPAEIDFSSGAENFSSPENADNEDTPEQPYRHERQNSLFNNRGRFAPNASPGRGEIRKNHYSGAVARRVFKKRQRDKEIGRRVRVDSDDDSDRPSSSEGLPGKTNNQKRYSKKRDQATNSSALSQLFTFLESHPNMPSILSWWAQLTLNVSIFSMAVYVVWSVLQSIRGEFQHMAEQESSGILTEIHDCARDYLTNGCESPNRAPALKKICDGWQVCMDRDPAKIGHAKLSAATMATIINSFIEPISWKAVIIFLVAIAFRNNLNNQQGYMQQAGYSNSSDMNRMYHPGLLHHHSMPNYGFPPQQQSHQLAPSSAADAEKENMPLRLEAPNMDFVTERSRDREAHLRSPSPSKRTRQFS</sequence>
<dbReference type="RefSeq" id="XP_056481023.1">
    <property type="nucleotide sequence ID" value="XM_056637516.1"/>
</dbReference>
<feature type="domain" description="Brl1/Brr6" evidence="3">
    <location>
        <begin position="233"/>
        <end position="354"/>
    </location>
</feature>
<feature type="compositionally biased region" description="Basic residues" evidence="1">
    <location>
        <begin position="66"/>
        <end position="82"/>
    </location>
</feature>
<feature type="region of interest" description="Disordered" evidence="1">
    <location>
        <begin position="64"/>
        <end position="210"/>
    </location>
</feature>
<evidence type="ECO:0000256" key="1">
    <source>
        <dbReference type="SAM" id="MobiDB-lite"/>
    </source>
</evidence>
<dbReference type="Proteomes" id="UP001147747">
    <property type="component" value="Unassembled WGS sequence"/>
</dbReference>
<feature type="compositionally biased region" description="Basic and acidic residues" evidence="1">
    <location>
        <begin position="168"/>
        <end position="179"/>
    </location>
</feature>
<feature type="compositionally biased region" description="Polar residues" evidence="1">
    <location>
        <begin position="103"/>
        <end position="112"/>
    </location>
</feature>
<comment type="caution">
    <text evidence="4">The sequence shown here is derived from an EMBL/GenBank/DDBJ whole genome shotgun (WGS) entry which is preliminary data.</text>
</comment>
<dbReference type="AlphaFoldDB" id="A0A9W9SC97"/>
<dbReference type="OrthoDB" id="5961at2759"/>